<keyword evidence="2" id="KW-0732">Signal</keyword>
<feature type="region of interest" description="Disordered" evidence="1">
    <location>
        <begin position="178"/>
        <end position="206"/>
    </location>
</feature>
<sequence>MHLITAVLPLLVGVGAAIAEPPYGLRIGVEHGYGGENDGNSGGSNDHPAPPDPAFPFTDLCTEWRLEYLVNGGELSLWTQCAGATSQSTIISLLALDSSLIASKQGIKPAYPSNTAPDSFSSTCHSCYLPNTGDSIMACNCTANQGATLLAVDLAEWITAEQGVPCFTDGVVCGTVQSSTTSPPNGGGQEQPSSSTTTHDPECTGH</sequence>
<evidence type="ECO:0008006" key="5">
    <source>
        <dbReference type="Google" id="ProtNLM"/>
    </source>
</evidence>
<dbReference type="Gene3D" id="2.30.60.10">
    <property type="entry name" value="Cyanovirin-N"/>
    <property type="match status" value="1"/>
</dbReference>
<evidence type="ECO:0000313" key="4">
    <source>
        <dbReference type="Proteomes" id="UP001583186"/>
    </source>
</evidence>
<evidence type="ECO:0000313" key="3">
    <source>
        <dbReference type="EMBL" id="KAL1889749.1"/>
    </source>
</evidence>
<feature type="chain" id="PRO_5045123537" description="Cyanovirin-N domain-containing protein" evidence="2">
    <location>
        <begin position="20"/>
        <end position="206"/>
    </location>
</feature>
<dbReference type="SUPFAM" id="SSF51322">
    <property type="entry name" value="Cyanovirin-N"/>
    <property type="match status" value="1"/>
</dbReference>
<protein>
    <recommendedName>
        <fullName evidence="5">Cyanovirin-N domain-containing protein</fullName>
    </recommendedName>
</protein>
<proteinExistence type="predicted"/>
<gene>
    <name evidence="3" type="ORF">Sste5346_008737</name>
</gene>
<feature type="compositionally biased region" description="Polar residues" evidence="1">
    <location>
        <begin position="178"/>
        <end position="198"/>
    </location>
</feature>
<dbReference type="Proteomes" id="UP001583186">
    <property type="component" value="Unassembled WGS sequence"/>
</dbReference>
<dbReference type="EMBL" id="JAWCUI010000070">
    <property type="protein sequence ID" value="KAL1889749.1"/>
    <property type="molecule type" value="Genomic_DNA"/>
</dbReference>
<dbReference type="InterPro" id="IPR036673">
    <property type="entry name" value="Cyanovirin-N_sf"/>
</dbReference>
<evidence type="ECO:0000256" key="1">
    <source>
        <dbReference type="SAM" id="MobiDB-lite"/>
    </source>
</evidence>
<accession>A0ABR3YN11</accession>
<evidence type="ECO:0000256" key="2">
    <source>
        <dbReference type="SAM" id="SignalP"/>
    </source>
</evidence>
<comment type="caution">
    <text evidence="3">The sequence shown here is derived from an EMBL/GenBank/DDBJ whole genome shotgun (WGS) entry which is preliminary data.</text>
</comment>
<organism evidence="3 4">
    <name type="scientific">Sporothrix stenoceras</name>
    <dbReference type="NCBI Taxonomy" id="5173"/>
    <lineage>
        <taxon>Eukaryota</taxon>
        <taxon>Fungi</taxon>
        <taxon>Dikarya</taxon>
        <taxon>Ascomycota</taxon>
        <taxon>Pezizomycotina</taxon>
        <taxon>Sordariomycetes</taxon>
        <taxon>Sordariomycetidae</taxon>
        <taxon>Ophiostomatales</taxon>
        <taxon>Ophiostomataceae</taxon>
        <taxon>Sporothrix</taxon>
    </lineage>
</organism>
<feature type="signal peptide" evidence="2">
    <location>
        <begin position="1"/>
        <end position="19"/>
    </location>
</feature>
<reference evidence="3 4" key="1">
    <citation type="journal article" date="2024" name="IMA Fungus">
        <title>IMA Genome - F19 : A genome assembly and annotation guide to empower mycologists, including annotated draft genome sequences of Ceratocystis pirilliformis, Diaporthe australafricana, Fusarium ophioides, Paecilomyces lecythidis, and Sporothrix stenoceras.</title>
        <authorList>
            <person name="Aylward J."/>
            <person name="Wilson A.M."/>
            <person name="Visagie C.M."/>
            <person name="Spraker J."/>
            <person name="Barnes I."/>
            <person name="Buitendag C."/>
            <person name="Ceriani C."/>
            <person name="Del Mar Angel L."/>
            <person name="du Plessis D."/>
            <person name="Fuchs T."/>
            <person name="Gasser K."/>
            <person name="Kramer D."/>
            <person name="Li W."/>
            <person name="Munsamy K."/>
            <person name="Piso A."/>
            <person name="Price J.L."/>
            <person name="Sonnekus B."/>
            <person name="Thomas C."/>
            <person name="van der Nest A."/>
            <person name="van Dijk A."/>
            <person name="van Heerden A."/>
            <person name="van Vuuren N."/>
            <person name="Yilmaz N."/>
            <person name="Duong T.A."/>
            <person name="van der Merwe N.A."/>
            <person name="Wingfield M.J."/>
            <person name="Wingfield B.D."/>
        </authorList>
    </citation>
    <scope>NUCLEOTIDE SEQUENCE [LARGE SCALE GENOMIC DNA]</scope>
    <source>
        <strain evidence="3 4">CMW 5346</strain>
    </source>
</reference>
<keyword evidence="4" id="KW-1185">Reference proteome</keyword>
<name>A0ABR3YN11_9PEZI</name>